<gene>
    <name evidence="2" type="ORF">UG56_009330</name>
</gene>
<proteinExistence type="predicted"/>
<dbReference type="OrthoDB" id="9812295at2"/>
<evidence type="ECO:0000313" key="3">
    <source>
        <dbReference type="Proteomes" id="UP000033772"/>
    </source>
</evidence>
<dbReference type="PANTHER" id="PTHR30543:SF21">
    <property type="entry name" value="NAD(P)H-DEPENDENT FMN REDUCTASE LOT6"/>
    <property type="match status" value="1"/>
</dbReference>
<dbReference type="GO" id="GO:0005829">
    <property type="term" value="C:cytosol"/>
    <property type="evidence" value="ECO:0007669"/>
    <property type="project" value="TreeGrafter"/>
</dbReference>
<reference evidence="2" key="1">
    <citation type="submission" date="2016-10" db="EMBL/GenBank/DDBJ databases">
        <title>Draft Genome Sequence of Nocardioides luteus Strain BAFB, an Alkane-Degrading Bacterium Isolated from JP-7 Polluted Soil.</title>
        <authorList>
            <person name="Brown L."/>
            <person name="Ruiz O.N."/>
            <person name="Gunasekera T."/>
        </authorList>
    </citation>
    <scope>NUCLEOTIDE SEQUENCE [LARGE SCALE GENOMIC DNA]</scope>
    <source>
        <strain evidence="2">BAFB</strain>
    </source>
</reference>
<protein>
    <submittedName>
        <fullName evidence="2">FMN reductase</fullName>
    </submittedName>
</protein>
<dbReference type="Proteomes" id="UP000033772">
    <property type="component" value="Unassembled WGS sequence"/>
</dbReference>
<sequence>MNEPLRIAVILASVREGRGGPIFGSWMAEQAEAYGGLDVELIDLADHEIPLSLPAESPKAAGADYPRPEGQSDLTEALEAADGFVIVTPEYNHSYPASLKSALDWHFTQWQAKPVALVSYGGDSGGRHAALHLENVLTELHAHPLQARLAFPRYWERLDENGRPNDPESPVYAKAMLAQLAWWAEALRTARSAASYPG</sequence>
<feature type="domain" description="NADPH-dependent FMN reductase-like" evidence="1">
    <location>
        <begin position="6"/>
        <end position="155"/>
    </location>
</feature>
<dbReference type="GO" id="GO:0010181">
    <property type="term" value="F:FMN binding"/>
    <property type="evidence" value="ECO:0007669"/>
    <property type="project" value="TreeGrafter"/>
</dbReference>
<organism evidence="2 3">
    <name type="scientific">Nocardioides luteus</name>
    <dbReference type="NCBI Taxonomy" id="1844"/>
    <lineage>
        <taxon>Bacteria</taxon>
        <taxon>Bacillati</taxon>
        <taxon>Actinomycetota</taxon>
        <taxon>Actinomycetes</taxon>
        <taxon>Propionibacteriales</taxon>
        <taxon>Nocardioidaceae</taxon>
        <taxon>Nocardioides</taxon>
    </lineage>
</organism>
<dbReference type="STRING" id="1844.UG56_009330"/>
<name>A0A1J4N625_9ACTN</name>
<dbReference type="GO" id="GO:0016491">
    <property type="term" value="F:oxidoreductase activity"/>
    <property type="evidence" value="ECO:0007669"/>
    <property type="project" value="InterPro"/>
</dbReference>
<dbReference type="Gene3D" id="3.40.50.360">
    <property type="match status" value="1"/>
</dbReference>
<comment type="caution">
    <text evidence="2">The sequence shown here is derived from an EMBL/GenBank/DDBJ whole genome shotgun (WGS) entry which is preliminary data.</text>
</comment>
<dbReference type="PANTHER" id="PTHR30543">
    <property type="entry name" value="CHROMATE REDUCTASE"/>
    <property type="match status" value="1"/>
</dbReference>
<dbReference type="RefSeq" id="WP_045551346.1">
    <property type="nucleotide sequence ID" value="NZ_JZDQ02000011.1"/>
</dbReference>
<dbReference type="InterPro" id="IPR029039">
    <property type="entry name" value="Flavoprotein-like_sf"/>
</dbReference>
<evidence type="ECO:0000259" key="1">
    <source>
        <dbReference type="Pfam" id="PF03358"/>
    </source>
</evidence>
<dbReference type="Pfam" id="PF03358">
    <property type="entry name" value="FMN_red"/>
    <property type="match status" value="1"/>
</dbReference>
<accession>A0A1J4N625</accession>
<dbReference type="InterPro" id="IPR050712">
    <property type="entry name" value="NAD(P)H-dep_reductase"/>
</dbReference>
<keyword evidence="3" id="KW-1185">Reference proteome</keyword>
<dbReference type="SUPFAM" id="SSF52218">
    <property type="entry name" value="Flavoproteins"/>
    <property type="match status" value="1"/>
</dbReference>
<dbReference type="AlphaFoldDB" id="A0A1J4N625"/>
<dbReference type="InterPro" id="IPR005025">
    <property type="entry name" value="FMN_Rdtase-like_dom"/>
</dbReference>
<dbReference type="EMBL" id="JZDQ02000011">
    <property type="protein sequence ID" value="OIJ26972.1"/>
    <property type="molecule type" value="Genomic_DNA"/>
</dbReference>
<evidence type="ECO:0000313" key="2">
    <source>
        <dbReference type="EMBL" id="OIJ26972.1"/>
    </source>
</evidence>